<feature type="compositionally biased region" description="Basic and acidic residues" evidence="1">
    <location>
        <begin position="313"/>
        <end position="334"/>
    </location>
</feature>
<dbReference type="Pfam" id="PF06054">
    <property type="entry name" value="CoiA_nuc"/>
    <property type="match status" value="1"/>
</dbReference>
<protein>
    <recommendedName>
        <fullName evidence="2">Competence protein CoiA nuclease-like domain-containing protein</fullName>
    </recommendedName>
</protein>
<accession>A0A7W7RBX3</accession>
<organism evidence="3 4">
    <name type="scientific">Kitasatospora kifunensis</name>
    <name type="common">Streptomyces kifunensis</name>
    <dbReference type="NCBI Taxonomy" id="58351"/>
    <lineage>
        <taxon>Bacteria</taxon>
        <taxon>Bacillati</taxon>
        <taxon>Actinomycetota</taxon>
        <taxon>Actinomycetes</taxon>
        <taxon>Kitasatosporales</taxon>
        <taxon>Streptomycetaceae</taxon>
        <taxon>Kitasatospora</taxon>
    </lineage>
</organism>
<evidence type="ECO:0000256" key="1">
    <source>
        <dbReference type="SAM" id="MobiDB-lite"/>
    </source>
</evidence>
<feature type="region of interest" description="Disordered" evidence="1">
    <location>
        <begin position="301"/>
        <end position="439"/>
    </location>
</feature>
<dbReference type="AlphaFoldDB" id="A0A7W7RBX3"/>
<feature type="compositionally biased region" description="Basic and acidic residues" evidence="1">
    <location>
        <begin position="341"/>
        <end position="371"/>
    </location>
</feature>
<name>A0A7W7RBX3_KITKI</name>
<keyword evidence="4" id="KW-1185">Reference proteome</keyword>
<reference evidence="3 4" key="1">
    <citation type="submission" date="2020-08" db="EMBL/GenBank/DDBJ databases">
        <title>Sequencing the genomes of 1000 actinobacteria strains.</title>
        <authorList>
            <person name="Klenk H.-P."/>
        </authorList>
    </citation>
    <scope>NUCLEOTIDE SEQUENCE [LARGE SCALE GENOMIC DNA]</scope>
    <source>
        <strain evidence="3 4">DSM 41654</strain>
    </source>
</reference>
<dbReference type="InterPro" id="IPR010330">
    <property type="entry name" value="CoiA_nuc"/>
</dbReference>
<dbReference type="RefSeq" id="WP_184947215.1">
    <property type="nucleotide sequence ID" value="NZ_JACHJV010000004.1"/>
</dbReference>
<feature type="domain" description="Competence protein CoiA nuclease-like" evidence="2">
    <location>
        <begin position="131"/>
        <end position="186"/>
    </location>
</feature>
<dbReference type="EMBL" id="JACHJV010000004">
    <property type="protein sequence ID" value="MBB4929132.1"/>
    <property type="molecule type" value="Genomic_DNA"/>
</dbReference>
<evidence type="ECO:0000313" key="4">
    <source>
        <dbReference type="Proteomes" id="UP000540506"/>
    </source>
</evidence>
<dbReference type="Proteomes" id="UP000540506">
    <property type="component" value="Unassembled WGS sequence"/>
</dbReference>
<proteinExistence type="predicted"/>
<evidence type="ECO:0000259" key="2">
    <source>
        <dbReference type="Pfam" id="PF06054"/>
    </source>
</evidence>
<sequence>MMRHQNVAPGEGGGFRYETGAQVWAREKSTRAWVYLPPGTADTVRPDGLTWKAYAKAGNLLCGYPGCAVPFASAHGGVQKRHHFVHPKGGVSHAETGGELIWHLTAKETVRAWAAGAEQFQGWAIHVDDVPIVMPEGWRRPDVLLISPDEQRRIAFEVQYSELTGSQWLARHRHYERAGVVDIWLFAPIPGPLWRRPRNVPRHNDALFRGTWEISTQLSPVHATMLEEGRVPLWLDPSALAVGTATAQYRRTWFPTRDTEQLWARRKSGTPSVLVPEPDFAACWVSSDALATCTVDMRTGELETPTRRLQRSSLERDQRAEERWRSRQEEERRSAAAARAAAEKARLAEAAERRSAELERRQAQQELHAGERQAALSALHTAQQAAASRPEREDEVEHEEPQQIAPPVPPVPAERPEVPPVPRRRRSVRDVLPRWLGGR</sequence>
<gene>
    <name evidence="3" type="ORF">FHR34_008231</name>
</gene>
<feature type="compositionally biased region" description="Pro residues" evidence="1">
    <location>
        <begin position="404"/>
        <end position="421"/>
    </location>
</feature>
<evidence type="ECO:0000313" key="3">
    <source>
        <dbReference type="EMBL" id="MBB4929132.1"/>
    </source>
</evidence>
<comment type="caution">
    <text evidence="3">The sequence shown here is derived from an EMBL/GenBank/DDBJ whole genome shotgun (WGS) entry which is preliminary data.</text>
</comment>